<evidence type="ECO:0000313" key="3">
    <source>
        <dbReference type="EMBL" id="OTA41050.1"/>
    </source>
</evidence>
<dbReference type="AlphaFoldDB" id="A0A1Y2T3K2"/>
<reference evidence="3" key="2">
    <citation type="submission" date="2016-04" db="EMBL/GenBank/DDBJ databases">
        <authorList>
            <person name="Evans L.H."/>
            <person name="Alamgir A."/>
            <person name="Owens N."/>
            <person name="Weber N.D."/>
            <person name="Virtaneva K."/>
            <person name="Barbian K."/>
            <person name="Babar A."/>
            <person name="Rosenke K."/>
        </authorList>
    </citation>
    <scope>NUCLEOTIDE SEQUENCE [LARGE SCALE GENOMIC DNA]</scope>
    <source>
        <strain evidence="3">G2</strain>
    </source>
</reference>
<evidence type="ECO:0000313" key="4">
    <source>
        <dbReference type="Proteomes" id="UP000194267"/>
    </source>
</evidence>
<evidence type="ECO:0000256" key="1">
    <source>
        <dbReference type="SAM" id="MobiDB-lite"/>
    </source>
</evidence>
<sequence>MEAPEVKIEVECAHCGNRKLVQLPGQWTPMPLNENNQPFPGPAMPVVLLGCTRCGYVQMFSPQAIKPKPFPERPAQQQGAQQDSGAK</sequence>
<organism evidence="3 4">
    <name type="scientific">Symbiobacterium thermophilum</name>
    <dbReference type="NCBI Taxonomy" id="2734"/>
    <lineage>
        <taxon>Bacteria</taxon>
        <taxon>Bacillati</taxon>
        <taxon>Bacillota</taxon>
        <taxon>Clostridia</taxon>
        <taxon>Eubacteriales</taxon>
        <taxon>Symbiobacteriaceae</taxon>
        <taxon>Symbiobacterium</taxon>
    </lineage>
</organism>
<feature type="region of interest" description="Disordered" evidence="1">
    <location>
        <begin position="65"/>
        <end position="87"/>
    </location>
</feature>
<comment type="caution">
    <text evidence="3">The sequence shown here is derived from an EMBL/GenBank/DDBJ whole genome shotgun (WGS) entry which is preliminary data.</text>
</comment>
<accession>A0A1Y2T3K2</accession>
<name>A0A1Y2T3K2_SYMTR</name>
<dbReference type="Proteomes" id="UP000732377">
    <property type="component" value="Unassembled WGS sequence"/>
</dbReference>
<reference evidence="4" key="1">
    <citation type="submission" date="2016-04" db="EMBL/GenBank/DDBJ databases">
        <authorList>
            <person name="Antunes L.P."/>
            <person name="Martins L.F."/>
            <person name="Pereira R.V."/>
            <person name="Thomas A.M."/>
            <person name="Barbosa D."/>
            <person name="Nascimento L."/>
            <person name="Silva G.M."/>
            <person name="Condomitti G.W."/>
            <person name="Digiampietri L.A."/>
            <person name="Lombardi K.C."/>
            <person name="Ramos P.L."/>
            <person name="Quaggio R.B."/>
            <person name="Oliveira J.C."/>
            <person name="Pascon R.C."/>
            <person name="Cruz J.B."/>
            <person name="Silva A.M."/>
            <person name="Setubal J.C."/>
        </authorList>
    </citation>
    <scope>NUCLEOTIDE SEQUENCE [LARGE SCALE GENOMIC DNA]</scope>
</reference>
<feature type="compositionally biased region" description="Low complexity" evidence="1">
    <location>
        <begin position="75"/>
        <end position="87"/>
    </location>
</feature>
<dbReference type="EMBL" id="LWLV01000854">
    <property type="protein sequence ID" value="OTA41050.1"/>
    <property type="molecule type" value="Genomic_DNA"/>
</dbReference>
<dbReference type="RefSeq" id="WP_011195968.1">
    <property type="nucleotide sequence ID" value="NZ_JACSIR010000035.1"/>
</dbReference>
<dbReference type="Proteomes" id="UP000194267">
    <property type="component" value="Unassembled WGS sequence"/>
</dbReference>
<gene>
    <name evidence="3" type="ORF">A6D92_10470</name>
    <name evidence="2" type="ORF">CWE10_09440</name>
</gene>
<dbReference type="EMBL" id="PIUK01000079">
    <property type="protein sequence ID" value="MBY6276420.1"/>
    <property type="molecule type" value="Genomic_DNA"/>
</dbReference>
<reference evidence="2" key="3">
    <citation type="submission" date="2017-11" db="EMBL/GenBank/DDBJ databases">
        <title>Three new genomes from thermophilic consortium.</title>
        <authorList>
            <person name="Quaggio R."/>
            <person name="Amgarten D."/>
            <person name="Setubal J.C."/>
        </authorList>
    </citation>
    <scope>NUCLEOTIDE SEQUENCE</scope>
    <source>
        <strain evidence="2">ZCTH01-B2</strain>
    </source>
</reference>
<evidence type="ECO:0000313" key="2">
    <source>
        <dbReference type="EMBL" id="MBY6276420.1"/>
    </source>
</evidence>
<proteinExistence type="predicted"/>
<protein>
    <submittedName>
        <fullName evidence="3">Uncharacterized protein</fullName>
    </submittedName>
</protein>